<dbReference type="RefSeq" id="WP_111549964.1">
    <property type="nucleotide sequence ID" value="NZ_LIGL01000008.1"/>
</dbReference>
<keyword evidence="2" id="KW-1185">Reference proteome</keyword>
<accession>A0A327YGS6</accession>
<gene>
    <name evidence="1" type="ORF">ATI53_10089</name>
</gene>
<dbReference type="OrthoDB" id="495830at2"/>
<sequence length="160" mass="17652">MTPDTPHNDLRPGFLALSTALTGFSEHELLGTGQTMIYLQTVCDMARSDCIADMLDAFCACAIGDDKAALDRHLRLCILSHPRHGPLARNLVKLWYTGTWHCLPRDWHESYGGNPADHDHIPSPTSYTEGLLWPAIGANPPGAKPFGYGMWANPPRVFRA</sequence>
<reference evidence="1 2" key="1">
    <citation type="submission" date="2018-06" db="EMBL/GenBank/DDBJ databases">
        <title>Genomic Encyclopedia of Archaeal and Bacterial Type Strains, Phase II (KMG-II): from individual species to whole genera.</title>
        <authorList>
            <person name="Goeker M."/>
        </authorList>
    </citation>
    <scope>NUCLEOTIDE SEQUENCE [LARGE SCALE GENOMIC DNA]</scope>
    <source>
        <strain evidence="1 2">DSM 22011</strain>
    </source>
</reference>
<evidence type="ECO:0000313" key="1">
    <source>
        <dbReference type="EMBL" id="RAK19627.1"/>
    </source>
</evidence>
<dbReference type="Proteomes" id="UP000249165">
    <property type="component" value="Unassembled WGS sequence"/>
</dbReference>
<dbReference type="EMBL" id="QLMG01000008">
    <property type="protein sequence ID" value="RAK19627.1"/>
    <property type="molecule type" value="Genomic_DNA"/>
</dbReference>
<protein>
    <submittedName>
        <fullName evidence="1">Uncharacterized protein</fullName>
    </submittedName>
</protein>
<proteinExistence type="predicted"/>
<name>A0A327YGS6_9RHOB</name>
<comment type="caution">
    <text evidence="1">The sequence shown here is derived from an EMBL/GenBank/DDBJ whole genome shotgun (WGS) entry which is preliminary data.</text>
</comment>
<dbReference type="AlphaFoldDB" id="A0A327YGS6"/>
<evidence type="ECO:0000313" key="2">
    <source>
        <dbReference type="Proteomes" id="UP000249165"/>
    </source>
</evidence>
<organism evidence="1 2">
    <name type="scientific">Salipiger aestuarii</name>
    <dbReference type="NCBI Taxonomy" id="568098"/>
    <lineage>
        <taxon>Bacteria</taxon>
        <taxon>Pseudomonadati</taxon>
        <taxon>Pseudomonadota</taxon>
        <taxon>Alphaproteobacteria</taxon>
        <taxon>Rhodobacterales</taxon>
        <taxon>Roseobacteraceae</taxon>
        <taxon>Salipiger</taxon>
    </lineage>
</organism>